<dbReference type="Pfam" id="PF02115">
    <property type="entry name" value="Rho_GDI"/>
    <property type="match status" value="2"/>
</dbReference>
<dbReference type="PANTHER" id="PTHR10980">
    <property type="entry name" value="RHO GDP-DISSOCIATION INHIBITOR"/>
    <property type="match status" value="1"/>
</dbReference>
<comment type="caution">
    <text evidence="6">The sequence shown here is derived from an EMBL/GenBank/DDBJ whole genome shotgun (WGS) entry which is preliminary data.</text>
</comment>
<protein>
    <submittedName>
        <fullName evidence="6">Uncharacterized protein</fullName>
    </submittedName>
</protein>
<organism evidence="6 7">
    <name type="scientific">Hibiscus sabdariffa</name>
    <name type="common">roselle</name>
    <dbReference type="NCBI Taxonomy" id="183260"/>
    <lineage>
        <taxon>Eukaryota</taxon>
        <taxon>Viridiplantae</taxon>
        <taxon>Streptophyta</taxon>
        <taxon>Embryophyta</taxon>
        <taxon>Tracheophyta</taxon>
        <taxon>Spermatophyta</taxon>
        <taxon>Magnoliopsida</taxon>
        <taxon>eudicotyledons</taxon>
        <taxon>Gunneridae</taxon>
        <taxon>Pentapetalae</taxon>
        <taxon>rosids</taxon>
        <taxon>malvids</taxon>
        <taxon>Malvales</taxon>
        <taxon>Malvaceae</taxon>
        <taxon>Malvoideae</taxon>
        <taxon>Hibiscus</taxon>
    </lineage>
</organism>
<feature type="compositionally biased region" description="Acidic residues" evidence="4">
    <location>
        <begin position="27"/>
        <end position="38"/>
    </location>
</feature>
<keyword evidence="7" id="KW-1185">Reference proteome</keyword>
<dbReference type="InterPro" id="IPR000406">
    <property type="entry name" value="Rho_GDI"/>
</dbReference>
<keyword evidence="5" id="KW-1133">Transmembrane helix</keyword>
<gene>
    <name evidence="6" type="ORF">V6N12_016190</name>
</gene>
<evidence type="ECO:0000256" key="3">
    <source>
        <dbReference type="ARBA" id="ARBA00022490"/>
    </source>
</evidence>
<evidence type="ECO:0000313" key="7">
    <source>
        <dbReference type="Proteomes" id="UP001472677"/>
    </source>
</evidence>
<evidence type="ECO:0000256" key="1">
    <source>
        <dbReference type="ARBA" id="ARBA00004496"/>
    </source>
</evidence>
<comment type="subcellular location">
    <subcellularLocation>
        <location evidence="1">Cytoplasm</location>
    </subcellularLocation>
</comment>
<reference evidence="6 7" key="1">
    <citation type="journal article" date="2024" name="G3 (Bethesda)">
        <title>Genome assembly of Hibiscus sabdariffa L. provides insights into metabolisms of medicinal natural products.</title>
        <authorList>
            <person name="Kim T."/>
        </authorList>
    </citation>
    <scope>NUCLEOTIDE SEQUENCE [LARGE SCALE GENOMIC DNA]</scope>
    <source>
        <strain evidence="6">TK-2024</strain>
        <tissue evidence="6">Old leaves</tissue>
    </source>
</reference>
<dbReference type="PANTHER" id="PTHR10980:SF3">
    <property type="entry name" value="LD16419P"/>
    <property type="match status" value="1"/>
</dbReference>
<proteinExistence type="inferred from homology"/>
<sequence length="190" mass="22239">MPPNGGSVEGHHPGFSRKASESSFCPTEDEDDDDDEEREIELGPKCTLREQLEKDKVDLLNLFIFRFQFFFLPVFQCLVCFFSLNLRIHDDENLRRWKEQLLRTVNFHSVEEKLELDVKIVSLAIKSPVDSMKEMIGTFSFQADPYTHEISEETNPSEMFARGSYSARSKFVDDNKCYLEINYSFKIRKE</sequence>
<keyword evidence="5" id="KW-0812">Transmembrane</keyword>
<evidence type="ECO:0000313" key="6">
    <source>
        <dbReference type="EMBL" id="KAK8515884.1"/>
    </source>
</evidence>
<dbReference type="EMBL" id="JBBPBM010000062">
    <property type="protein sequence ID" value="KAK8515884.1"/>
    <property type="molecule type" value="Genomic_DNA"/>
</dbReference>
<keyword evidence="5" id="KW-0472">Membrane</keyword>
<evidence type="ECO:0000256" key="5">
    <source>
        <dbReference type="SAM" id="Phobius"/>
    </source>
</evidence>
<keyword evidence="3" id="KW-0963">Cytoplasm</keyword>
<dbReference type="Gene3D" id="2.70.50.30">
    <property type="entry name" value="Coagulation Factor XIII, subunit A, domain 1"/>
    <property type="match status" value="1"/>
</dbReference>
<dbReference type="SUPFAM" id="SSF81296">
    <property type="entry name" value="E set domains"/>
    <property type="match status" value="1"/>
</dbReference>
<comment type="similarity">
    <text evidence="2">Belongs to the Rho GDI family.</text>
</comment>
<evidence type="ECO:0000256" key="4">
    <source>
        <dbReference type="SAM" id="MobiDB-lite"/>
    </source>
</evidence>
<dbReference type="InterPro" id="IPR024792">
    <property type="entry name" value="RhoGDI_dom_sf"/>
</dbReference>
<evidence type="ECO:0000256" key="2">
    <source>
        <dbReference type="ARBA" id="ARBA00009758"/>
    </source>
</evidence>
<accession>A0ABR2C8Z3</accession>
<feature type="transmembrane region" description="Helical" evidence="5">
    <location>
        <begin position="63"/>
        <end position="86"/>
    </location>
</feature>
<name>A0ABR2C8Z3_9ROSI</name>
<dbReference type="Proteomes" id="UP001472677">
    <property type="component" value="Unassembled WGS sequence"/>
</dbReference>
<dbReference type="InterPro" id="IPR014756">
    <property type="entry name" value="Ig_E-set"/>
</dbReference>
<feature type="region of interest" description="Disordered" evidence="4">
    <location>
        <begin position="1"/>
        <end position="38"/>
    </location>
</feature>